<dbReference type="SFLD" id="SFLDS00057">
    <property type="entry name" value="Glutaminase/Asparaginase"/>
    <property type="match status" value="1"/>
</dbReference>
<evidence type="ECO:0000313" key="3">
    <source>
        <dbReference type="Proteomes" id="UP001339883"/>
    </source>
</evidence>
<comment type="caution">
    <text evidence="2">The sequence shown here is derived from an EMBL/GenBank/DDBJ whole genome shotgun (WGS) entry which is preliminary data.</text>
</comment>
<dbReference type="InterPro" id="IPR027473">
    <property type="entry name" value="L-asparaginase_C"/>
</dbReference>
<feature type="domain" description="L-asparaginase N-terminal" evidence="1">
    <location>
        <begin position="3"/>
        <end position="178"/>
    </location>
</feature>
<dbReference type="RefSeq" id="WP_325775285.1">
    <property type="nucleotide sequence ID" value="NZ_VTDN01000004.1"/>
</dbReference>
<name>A0ABU6DS21_9GAMM</name>
<dbReference type="SMART" id="SM00870">
    <property type="entry name" value="Asparaginase"/>
    <property type="match status" value="1"/>
</dbReference>
<dbReference type="Proteomes" id="UP001339883">
    <property type="component" value="Unassembled WGS sequence"/>
</dbReference>
<keyword evidence="3" id="KW-1185">Reference proteome</keyword>
<evidence type="ECO:0000313" key="2">
    <source>
        <dbReference type="EMBL" id="MEB5476630.1"/>
    </source>
</evidence>
<organism evidence="2 3">
    <name type="scientific">Acinetobacter pollinis</name>
    <dbReference type="NCBI Taxonomy" id="2605270"/>
    <lineage>
        <taxon>Bacteria</taxon>
        <taxon>Pseudomonadati</taxon>
        <taxon>Pseudomonadota</taxon>
        <taxon>Gammaproteobacteria</taxon>
        <taxon>Moraxellales</taxon>
        <taxon>Moraxellaceae</taxon>
        <taxon>Acinetobacter</taxon>
    </lineage>
</organism>
<dbReference type="PRINTS" id="PR00139">
    <property type="entry name" value="ASNGLNASE"/>
</dbReference>
<dbReference type="PIRSF" id="PIRSF500176">
    <property type="entry name" value="L_ASNase"/>
    <property type="match status" value="1"/>
</dbReference>
<dbReference type="InterPro" id="IPR006034">
    <property type="entry name" value="Asparaginase/glutaminase-like"/>
</dbReference>
<dbReference type="Gene3D" id="3.40.50.1170">
    <property type="entry name" value="L-asparaginase, N-terminal domain"/>
    <property type="match status" value="1"/>
</dbReference>
<reference evidence="2 3" key="1">
    <citation type="submission" date="2019-08" db="EMBL/GenBank/DDBJ databases">
        <title>Five species of Acinetobacter isolated from floral nectar and animal pollinators.</title>
        <authorList>
            <person name="Hendry T.A."/>
        </authorList>
    </citation>
    <scope>NUCLEOTIDE SEQUENCE [LARGE SCALE GENOMIC DNA]</scope>
    <source>
        <strain evidence="2 3">MD18.27</strain>
    </source>
</reference>
<dbReference type="PROSITE" id="PS51257">
    <property type="entry name" value="PROKAR_LIPOPROTEIN"/>
    <property type="match status" value="1"/>
</dbReference>
<dbReference type="InterPro" id="IPR037152">
    <property type="entry name" value="L-asparaginase_N_sf"/>
</dbReference>
<proteinExistence type="predicted"/>
<protein>
    <submittedName>
        <fullName evidence="2">Asparaginase</fullName>
    </submittedName>
</protein>
<dbReference type="PANTHER" id="PTHR11707">
    <property type="entry name" value="L-ASPARAGINASE"/>
    <property type="match status" value="1"/>
</dbReference>
<dbReference type="InterPro" id="IPR027474">
    <property type="entry name" value="L-asparaginase_N"/>
</dbReference>
<gene>
    <name evidence="2" type="ORF">I2F25_06150</name>
</gene>
<dbReference type="Pfam" id="PF00710">
    <property type="entry name" value="Asparaginase"/>
    <property type="match status" value="1"/>
</dbReference>
<dbReference type="EMBL" id="VTDN01000004">
    <property type="protein sequence ID" value="MEB5476630.1"/>
    <property type="molecule type" value="Genomic_DNA"/>
</dbReference>
<dbReference type="Gene3D" id="3.40.50.40">
    <property type="match status" value="1"/>
</dbReference>
<dbReference type="SUPFAM" id="SSF53774">
    <property type="entry name" value="Glutaminase/Asparaginase"/>
    <property type="match status" value="1"/>
</dbReference>
<evidence type="ECO:0000259" key="1">
    <source>
        <dbReference type="Pfam" id="PF00710"/>
    </source>
</evidence>
<dbReference type="PROSITE" id="PS51732">
    <property type="entry name" value="ASN_GLN_ASE_3"/>
    <property type="match status" value="1"/>
</dbReference>
<dbReference type="PANTHER" id="PTHR11707:SF28">
    <property type="entry name" value="60 KDA LYSOPHOSPHOLIPASE"/>
    <property type="match status" value="1"/>
</dbReference>
<accession>A0ABU6DS21</accession>
<dbReference type="InterPro" id="IPR036152">
    <property type="entry name" value="Asp/glu_Ase-like_sf"/>
</dbReference>
<sequence>MSKIALIYMGGTFGCVGTPLSPMPESQFLPQLKNVLPTYYQNKTDCFAAPDIIDSSACTAQEWLKTIQLIQELQIDYSKFIIVHGTDTLSYASAVFSYFLAQSSCTVLTGSQYPLLTVEGKQVREETDAFDNLIFALEQVERYDRGVYLAFHHHLYHGHTTIKHHTTALHAFEGIPAHEEIITPQQQYVVTNKDITRATTLNLINWMMQPVSTEFLVKNLSLIANEPPHFLILQGFGTGNITVNDQIIKILQKLRESGCLPILTTQVTFGEIDQRYAVSRWVSDAQILTANTLGHAHIYAKILYLYLKHITVEQCALHWSNEQ</sequence>
<dbReference type="PIRSF" id="PIRSF001220">
    <property type="entry name" value="L-ASNase_gatD"/>
    <property type="match status" value="1"/>
</dbReference>